<keyword evidence="3" id="KW-1185">Reference proteome</keyword>
<dbReference type="Gene3D" id="3.10.10.10">
    <property type="entry name" value="HIV Type 1 Reverse Transcriptase, subunit A, domain 1"/>
    <property type="match status" value="1"/>
</dbReference>
<dbReference type="EMBL" id="JACTAM010000014">
    <property type="protein sequence ID" value="KAI2656717.1"/>
    <property type="molecule type" value="Genomic_DNA"/>
</dbReference>
<organism evidence="2 3">
    <name type="scientific">Labeo rohita</name>
    <name type="common">Indian major carp</name>
    <name type="synonym">Cyprinus rohita</name>
    <dbReference type="NCBI Taxonomy" id="84645"/>
    <lineage>
        <taxon>Eukaryota</taxon>
        <taxon>Metazoa</taxon>
        <taxon>Chordata</taxon>
        <taxon>Craniata</taxon>
        <taxon>Vertebrata</taxon>
        <taxon>Euteleostomi</taxon>
        <taxon>Actinopterygii</taxon>
        <taxon>Neopterygii</taxon>
        <taxon>Teleostei</taxon>
        <taxon>Ostariophysi</taxon>
        <taxon>Cypriniformes</taxon>
        <taxon>Cyprinidae</taxon>
        <taxon>Labeoninae</taxon>
        <taxon>Labeonini</taxon>
        <taxon>Labeo</taxon>
    </lineage>
</organism>
<feature type="region of interest" description="Disordered" evidence="1">
    <location>
        <begin position="173"/>
        <end position="207"/>
    </location>
</feature>
<dbReference type="PANTHER" id="PTHR35617:SF3">
    <property type="entry name" value="CORE-BINDING (CB) DOMAIN-CONTAINING PROTEIN"/>
    <property type="match status" value="1"/>
</dbReference>
<gene>
    <name evidence="2" type="ORF">H4Q32_020702</name>
</gene>
<protein>
    <submittedName>
        <fullName evidence="2">ORF V: Enzymatic polyprotein</fullName>
    </submittedName>
</protein>
<reference evidence="2 3" key="1">
    <citation type="submission" date="2022-01" db="EMBL/GenBank/DDBJ databases">
        <title>A high-quality chromosome-level genome assembly of rohu carp, Labeo rohita.</title>
        <authorList>
            <person name="Arick M.A. II"/>
            <person name="Hsu C.-Y."/>
            <person name="Magbanua Z."/>
            <person name="Pechanova O."/>
            <person name="Grover C."/>
            <person name="Miller E."/>
            <person name="Thrash A."/>
            <person name="Ezzel L."/>
            <person name="Alam S."/>
            <person name="Benzie J."/>
            <person name="Hamilton M."/>
            <person name="Karsi A."/>
            <person name="Lawrence M.L."/>
            <person name="Peterson D.G."/>
        </authorList>
    </citation>
    <scope>NUCLEOTIDE SEQUENCE [LARGE SCALE GENOMIC DNA]</scope>
    <source>
        <strain evidence="3">BAU-BD-2019</strain>
        <tissue evidence="2">Blood</tissue>
    </source>
</reference>
<evidence type="ECO:0000313" key="2">
    <source>
        <dbReference type="EMBL" id="KAI2656717.1"/>
    </source>
</evidence>
<feature type="region of interest" description="Disordered" evidence="1">
    <location>
        <begin position="249"/>
        <end position="273"/>
    </location>
</feature>
<dbReference type="SUPFAM" id="SSF56349">
    <property type="entry name" value="DNA breaking-rejoining enzymes"/>
    <property type="match status" value="1"/>
</dbReference>
<evidence type="ECO:0000313" key="3">
    <source>
        <dbReference type="Proteomes" id="UP000830375"/>
    </source>
</evidence>
<accession>A0ABQ8M1D2</accession>
<dbReference type="SUPFAM" id="SSF56672">
    <property type="entry name" value="DNA/RNA polymerases"/>
    <property type="match status" value="1"/>
</dbReference>
<dbReference type="CDD" id="cd09275">
    <property type="entry name" value="RNase_HI_RT_DIRS1"/>
    <property type="match status" value="1"/>
</dbReference>
<dbReference type="InterPro" id="IPR043502">
    <property type="entry name" value="DNA/RNA_pol_sf"/>
</dbReference>
<name>A0ABQ8M1D2_LABRO</name>
<evidence type="ECO:0000256" key="1">
    <source>
        <dbReference type="SAM" id="MobiDB-lite"/>
    </source>
</evidence>
<proteinExistence type="predicted"/>
<comment type="caution">
    <text evidence="2">The sequence shown here is derived from an EMBL/GenBank/DDBJ whole genome shotgun (WGS) entry which is preliminary data.</text>
</comment>
<dbReference type="PANTHER" id="PTHR35617">
    <property type="entry name" value="PHAGE_INTEGRASE DOMAIN-CONTAINING PROTEIN"/>
    <property type="match status" value="1"/>
</dbReference>
<dbReference type="Proteomes" id="UP000830375">
    <property type="component" value="Unassembled WGS sequence"/>
</dbReference>
<sequence>MPFHPLPGAGRMSIVVSEGEPDLSGEDDLSTLVPTRWSAVLDTDPEMMAMLARVAESVLLEWKPPSRPEPSLLDDWYLGVACAGSQGTPVTFFPDVHDELTGTWTAPFTDRNRSSGTSSLTTLDGVYGCPTGGACGGDAIVSQRCFHLAGQSVAPPPLLLCSHRSSLLRGSAVEPVAGQPPRPSRPPLRLVVSGRARGPETGDPEMDGAALREMVNAPLAPQEEGRVENFCFLFFRHWPLAQKLDKRAVSSISGSPERGRGHGSGQPRTSLTSLASEQQWAFGECYQTYYCPNADTDTLTPLRTGNETPERGPCIPHRCPTGGTSVVLLVPLSFPVRLAGFSGPSDSAMRFSSPGAPPKFRGIHFTSVKAADAPVLRAEIATLLVKDAIEPVPPADMRMGFYSPYFIVPKKGGGLRLILDLRVLNRALHRLPFKILTQKHIFRCVTISAVRVRRASISVQGLALRAVVHTDASSTGWGATYNGQAVSGVWTGPQLHWHISCLELLAVRLALILLKGRLRGKHVLVHMDNTATVAYINRQGGLRSRRMSQLARFLLLWSQKHLRSLRAIHIPGLHNHAADELSRAALPGEWRLGESPVHETCLRLEVEPHGLERRLSPSTLKVYVAAISAHHNPIEGKSVGKHDLVIRFLRGARRLNLPRPPSGPSWDLSLVLTALRQAPFEPLHSVELKFLSMKTLLLLGLHQEGRGPGPGVELALLCPVRALRLYVDRTQSFRTSDQLFVCFGGRQKGNAVSKQRMAHWIVDAITLAYQAQGVPCPLRLRAHSTRSVASSWALARGASLTDICRAAG</sequence>
<dbReference type="InterPro" id="IPR011010">
    <property type="entry name" value="DNA_brk_join_enz"/>
</dbReference>